<feature type="transmembrane region" description="Helical" evidence="1">
    <location>
        <begin position="348"/>
        <end position="367"/>
    </location>
</feature>
<evidence type="ECO:0000313" key="3">
    <source>
        <dbReference type="EMBL" id="GHO42374.1"/>
    </source>
</evidence>
<keyword evidence="1" id="KW-1133">Transmembrane helix</keyword>
<dbReference type="RefSeq" id="WP_220191921.1">
    <property type="nucleotide sequence ID" value="NZ_BNJF01000001.1"/>
</dbReference>
<name>A0A8J3HRP3_9CHLR</name>
<feature type="transmembrane region" description="Helical" evidence="1">
    <location>
        <begin position="230"/>
        <end position="248"/>
    </location>
</feature>
<dbReference type="AlphaFoldDB" id="A0A8J3HRP3"/>
<feature type="transmembrane region" description="Helical" evidence="1">
    <location>
        <begin position="269"/>
        <end position="297"/>
    </location>
</feature>
<gene>
    <name evidence="3" type="ORF">KSX_05370</name>
</gene>
<keyword evidence="1" id="KW-0812">Transmembrane</keyword>
<protein>
    <recommendedName>
        <fullName evidence="2">Protein-glutamine gamma-glutamyltransferase-like C-terminal domain-containing protein</fullName>
    </recommendedName>
</protein>
<keyword evidence="4" id="KW-1185">Reference proteome</keyword>
<dbReference type="EMBL" id="BNJF01000001">
    <property type="protein sequence ID" value="GHO42374.1"/>
    <property type="molecule type" value="Genomic_DNA"/>
</dbReference>
<organism evidence="3 4">
    <name type="scientific">Ktedonospora formicarum</name>
    <dbReference type="NCBI Taxonomy" id="2778364"/>
    <lineage>
        <taxon>Bacteria</taxon>
        <taxon>Bacillati</taxon>
        <taxon>Chloroflexota</taxon>
        <taxon>Ktedonobacteria</taxon>
        <taxon>Ktedonobacterales</taxon>
        <taxon>Ktedonobacteraceae</taxon>
        <taxon>Ktedonospora</taxon>
    </lineage>
</organism>
<feature type="transmembrane region" description="Helical" evidence="1">
    <location>
        <begin position="117"/>
        <end position="139"/>
    </location>
</feature>
<keyword evidence="1" id="KW-0472">Membrane</keyword>
<dbReference type="InterPro" id="IPR025403">
    <property type="entry name" value="TgpA-like_C"/>
</dbReference>
<evidence type="ECO:0000256" key="1">
    <source>
        <dbReference type="SAM" id="Phobius"/>
    </source>
</evidence>
<feature type="transmembrane region" description="Helical" evidence="1">
    <location>
        <begin position="76"/>
        <end position="96"/>
    </location>
</feature>
<sequence>MKTPVMAPHNDRMSLGFRRRRAAWMTRSSNVERTASLGERVLPYLLALLDACIVLAVLKGMASMSSFAGAEHVVPFWWLFLLSCLMLLLVQARGALAGFLPGRWLRRLPFLFERQRLFASIVLGLSFCALVLVTIWVSFYTTSASLLDTRWLMALLNDLQMVPARLAQLLFIFILASFFGVRALWLVRRRREAGEVAQTLKIGVGLLLVALLLRALVSRYDVDNVLLLDIPALLTLGLLAHALALVMEKRREHDYAFGLLGSVAEQERSLGLGVVLLGFFLLLIALLIVALMTPIWLRTMLEPLLSLWRQLLEVGQNAQTSAQPDMNPATPGTKHLDPSFLGLASVPVLWRVGGIVLLAMLIGYLLTNRAWIRYATRERWGNAVIEEYHVTIWSWDLFVRQARALLNAIWRWLFIRKAILISKSPGFPMWHEALSGPHATRSIREIYRELLLLAFHRGCARYYHETPREFQQRLYIYFPRNTAELVLLTDIYNRTRYGNLAPSDADVEVMTHSWQAILHSY</sequence>
<reference evidence="3" key="1">
    <citation type="submission" date="2020-10" db="EMBL/GenBank/DDBJ databases">
        <title>Taxonomic study of unclassified bacteria belonging to the class Ktedonobacteria.</title>
        <authorList>
            <person name="Yabe S."/>
            <person name="Wang C.M."/>
            <person name="Zheng Y."/>
            <person name="Sakai Y."/>
            <person name="Cavaletti L."/>
            <person name="Monciardini P."/>
            <person name="Donadio S."/>
        </authorList>
    </citation>
    <scope>NUCLEOTIDE SEQUENCE</scope>
    <source>
        <strain evidence="3">SOSP1-1</strain>
    </source>
</reference>
<comment type="caution">
    <text evidence="3">The sequence shown here is derived from an EMBL/GenBank/DDBJ whole genome shotgun (WGS) entry which is preliminary data.</text>
</comment>
<evidence type="ECO:0000313" key="4">
    <source>
        <dbReference type="Proteomes" id="UP000612362"/>
    </source>
</evidence>
<dbReference type="Proteomes" id="UP000612362">
    <property type="component" value="Unassembled WGS sequence"/>
</dbReference>
<dbReference type="Pfam" id="PF13559">
    <property type="entry name" value="DUF4129"/>
    <property type="match status" value="1"/>
</dbReference>
<evidence type="ECO:0000259" key="2">
    <source>
        <dbReference type="Pfam" id="PF13559"/>
    </source>
</evidence>
<feature type="domain" description="Protein-glutamine gamma-glutamyltransferase-like C-terminal" evidence="2">
    <location>
        <begin position="446"/>
        <end position="514"/>
    </location>
</feature>
<accession>A0A8J3HRP3</accession>
<feature type="transmembrane region" description="Helical" evidence="1">
    <location>
        <begin position="199"/>
        <end position="218"/>
    </location>
</feature>
<feature type="transmembrane region" description="Helical" evidence="1">
    <location>
        <begin position="41"/>
        <end position="64"/>
    </location>
</feature>
<proteinExistence type="predicted"/>
<feature type="transmembrane region" description="Helical" evidence="1">
    <location>
        <begin position="166"/>
        <end position="187"/>
    </location>
</feature>